<protein>
    <submittedName>
        <fullName evidence="1">Uncharacterized protein</fullName>
    </submittedName>
</protein>
<gene>
    <name evidence="1" type="ORF">ENK44_01240</name>
</gene>
<organism evidence="1">
    <name type="scientific">Caldithrix abyssi</name>
    <dbReference type="NCBI Taxonomy" id="187145"/>
    <lineage>
        <taxon>Bacteria</taxon>
        <taxon>Pseudomonadati</taxon>
        <taxon>Calditrichota</taxon>
        <taxon>Calditrichia</taxon>
        <taxon>Calditrichales</taxon>
        <taxon>Calditrichaceae</taxon>
        <taxon>Caldithrix</taxon>
    </lineage>
</organism>
<name>A0A7V4WUG2_CALAY</name>
<accession>A0A7V4WUG2</accession>
<dbReference type="EMBL" id="DRQG01000015">
    <property type="protein sequence ID" value="HGY54301.1"/>
    <property type="molecule type" value="Genomic_DNA"/>
</dbReference>
<reference evidence="1" key="1">
    <citation type="journal article" date="2020" name="mSystems">
        <title>Genome- and Community-Level Interaction Insights into Carbon Utilization and Element Cycling Functions of Hydrothermarchaeota in Hydrothermal Sediment.</title>
        <authorList>
            <person name="Zhou Z."/>
            <person name="Liu Y."/>
            <person name="Xu W."/>
            <person name="Pan J."/>
            <person name="Luo Z.H."/>
            <person name="Li M."/>
        </authorList>
    </citation>
    <scope>NUCLEOTIDE SEQUENCE [LARGE SCALE GENOMIC DNA]</scope>
    <source>
        <strain evidence="1">HyVt-577</strain>
    </source>
</reference>
<dbReference type="AlphaFoldDB" id="A0A7V4WUG2"/>
<evidence type="ECO:0000313" key="1">
    <source>
        <dbReference type="EMBL" id="HGY54301.1"/>
    </source>
</evidence>
<comment type="caution">
    <text evidence="1">The sequence shown here is derived from an EMBL/GenBank/DDBJ whole genome shotgun (WGS) entry which is preliminary data.</text>
</comment>
<proteinExistence type="predicted"/>
<dbReference type="Proteomes" id="UP000885779">
    <property type="component" value="Unassembled WGS sequence"/>
</dbReference>
<sequence length="71" mass="7927">MSLENIIDSNLKIVSMADEQGRKYYSIRLAFSDNDVVSIYHNSIEELVNELPEIIGSAIQARIVSEGITVN</sequence>